<dbReference type="Pfam" id="PF18928">
    <property type="entry name" value="DUF5677"/>
    <property type="match status" value="1"/>
</dbReference>
<evidence type="ECO:0000313" key="2">
    <source>
        <dbReference type="Proteomes" id="UP000835287"/>
    </source>
</evidence>
<protein>
    <submittedName>
        <fullName evidence="1">Uncharacterized protein</fullName>
    </submittedName>
</protein>
<reference evidence="1 2" key="1">
    <citation type="submission" date="2021-02" db="EMBL/GenBank/DDBJ databases">
        <authorList>
            <person name="Pothier F. J."/>
        </authorList>
    </citation>
    <scope>NUCLEOTIDE SEQUENCE [LARGE SCALE GENOMIC DNA]</scope>
    <source>
        <strain evidence="1 2">301</strain>
    </source>
</reference>
<dbReference type="Proteomes" id="UP000835287">
    <property type="component" value="Chromosome"/>
</dbReference>
<gene>
    <name evidence="1" type="ORF">XAC301_32160</name>
</gene>
<keyword evidence="2" id="KW-1185">Reference proteome</keyword>
<evidence type="ECO:0000313" key="1">
    <source>
        <dbReference type="EMBL" id="CAE6814643.1"/>
    </source>
</evidence>
<organism evidence="1 2">
    <name type="scientific">Xanthomonas arboricola pv. corylina</name>
    <dbReference type="NCBI Taxonomy" id="487821"/>
    <lineage>
        <taxon>Bacteria</taxon>
        <taxon>Pseudomonadati</taxon>
        <taxon>Pseudomonadota</taxon>
        <taxon>Gammaproteobacteria</taxon>
        <taxon>Lysobacterales</taxon>
        <taxon>Lysobacteraceae</taxon>
        <taxon>Xanthomonas</taxon>
    </lineage>
</organism>
<dbReference type="EMBL" id="HG992338">
    <property type="protein sequence ID" value="CAE6814615.1"/>
    <property type="molecule type" value="Genomic_DNA"/>
</dbReference>
<dbReference type="InterPro" id="IPR043733">
    <property type="entry name" value="DUF5677"/>
</dbReference>
<dbReference type="EMBL" id="HG992338">
    <property type="protein sequence ID" value="CAE6814643.1"/>
    <property type="molecule type" value="Genomic_DNA"/>
</dbReference>
<sequence>MSGQCLDPINGRGPYIEKMLGRHAESLEITGSLATAGELFVAKLEISADDPHQLIPTCLLIRQVSGLRALALLAVNGFYTEALGHQRSLMEALARLSALVARPELLQDYLIQDVLNRKKMLGDILNFRQDWPPEMVPEPSDEELRQEIAEATHRLTHFKDQQGRTARDIKTLDWAQIGGVDQLMYGRFVMASEALHFSPKSLEGLLVTNGDVLESIRIGPEEKDFDHLLMTSCRYVFVGIQRLANHLGVDLLGDVEDLYQRFNALDERMADDALREE</sequence>
<proteinExistence type="predicted"/>
<name>A0ABM8SJN4_9XANT</name>
<accession>A0ABM8SJN4</accession>
<dbReference type="RefSeq" id="WP_275544253.1">
    <property type="nucleotide sequence ID" value="NZ_HG992338.1"/>
</dbReference>